<organism evidence="2 3">
    <name type="scientific">Haloferula chungangensis</name>
    <dbReference type="NCBI Taxonomy" id="1048331"/>
    <lineage>
        <taxon>Bacteria</taxon>
        <taxon>Pseudomonadati</taxon>
        <taxon>Verrucomicrobiota</taxon>
        <taxon>Verrucomicrobiia</taxon>
        <taxon>Verrucomicrobiales</taxon>
        <taxon>Verrucomicrobiaceae</taxon>
        <taxon>Haloferula</taxon>
    </lineage>
</organism>
<dbReference type="Proteomes" id="UP001596472">
    <property type="component" value="Unassembled WGS sequence"/>
</dbReference>
<evidence type="ECO:0000256" key="1">
    <source>
        <dbReference type="SAM" id="Phobius"/>
    </source>
</evidence>
<proteinExistence type="predicted"/>
<keyword evidence="1" id="KW-0812">Transmembrane</keyword>
<protein>
    <submittedName>
        <fullName evidence="2">DUF58 domain-containing protein</fullName>
    </submittedName>
</protein>
<dbReference type="PANTHER" id="PTHR34351:SF1">
    <property type="entry name" value="SLR1927 PROTEIN"/>
    <property type="match status" value="1"/>
</dbReference>
<reference evidence="3" key="1">
    <citation type="journal article" date="2019" name="Int. J. Syst. Evol. Microbiol.">
        <title>The Global Catalogue of Microorganisms (GCM) 10K type strain sequencing project: providing services to taxonomists for standard genome sequencing and annotation.</title>
        <authorList>
            <consortium name="The Broad Institute Genomics Platform"/>
            <consortium name="The Broad Institute Genome Sequencing Center for Infectious Disease"/>
            <person name="Wu L."/>
            <person name="Ma J."/>
        </authorList>
    </citation>
    <scope>NUCLEOTIDE SEQUENCE [LARGE SCALE GENOMIC DNA]</scope>
    <source>
        <strain evidence="3">CGMCC 4.1467</strain>
    </source>
</reference>
<keyword evidence="3" id="KW-1185">Reference proteome</keyword>
<evidence type="ECO:0000313" key="3">
    <source>
        <dbReference type="Proteomes" id="UP001596472"/>
    </source>
</evidence>
<dbReference type="PANTHER" id="PTHR34351">
    <property type="entry name" value="SLR1927 PROTEIN-RELATED"/>
    <property type="match status" value="1"/>
</dbReference>
<sequence>MRMGQIETRGSVLLGGAVALSAAGLLRVDGVLMALGCAAAVLLLLCWVLAWMNLRRLRVGIEMPRVVQAGVPMRMRVTIENGRRMLDAFGLGLEIKTPGGLETECQVPWVPAGSAADAELREDLPGRGYGERIGAVVSSRFPLGLFRFSVSHEIAHPLLVLPHASMPRELVAIGSALEAEPRRTAAISEAIGEPRGLREYRAGDPAKVIAWPASVRSQARGGGLMVRELDPPGFHPQKAVIVFHSFATDGALIRPDRFERAISLVWGAMRHFQASGVPTVLLADFEEWVPRRVATRQQLGQAGEMLAKTKRAGGTEEHELLGRLEDLGRDEALVVISDMPAVHWKDYLGRRSRLVLVDIVSYERKQRERRGRA</sequence>
<evidence type="ECO:0000313" key="2">
    <source>
        <dbReference type="EMBL" id="MFC7338595.1"/>
    </source>
</evidence>
<dbReference type="RefSeq" id="WP_379714090.1">
    <property type="nucleotide sequence ID" value="NZ_JBHTBS010000008.1"/>
</dbReference>
<name>A0ABW2LBN5_9BACT</name>
<comment type="caution">
    <text evidence="2">The sequence shown here is derived from an EMBL/GenBank/DDBJ whole genome shotgun (WGS) entry which is preliminary data.</text>
</comment>
<keyword evidence="1" id="KW-0472">Membrane</keyword>
<dbReference type="EMBL" id="JBHTBS010000008">
    <property type="protein sequence ID" value="MFC7338595.1"/>
    <property type="molecule type" value="Genomic_DNA"/>
</dbReference>
<feature type="transmembrane region" description="Helical" evidence="1">
    <location>
        <begin position="32"/>
        <end position="54"/>
    </location>
</feature>
<gene>
    <name evidence="2" type="ORF">ACFQY0_15475</name>
</gene>
<keyword evidence="1" id="KW-1133">Transmembrane helix</keyword>
<accession>A0ABW2LBN5</accession>